<keyword evidence="2" id="KW-1017">Isopeptide bond</keyword>
<dbReference type="InterPro" id="IPR019559">
    <property type="entry name" value="Cullin_neddylation_domain"/>
</dbReference>
<dbReference type="InterPro" id="IPR036388">
    <property type="entry name" value="WH-like_DNA-bd_sf"/>
</dbReference>
<dbReference type="FunFam" id="1.20.1310.10:FF:000002">
    <property type="entry name" value="cullin-3 isoform X1"/>
    <property type="match status" value="1"/>
</dbReference>
<feature type="signal peptide" evidence="7">
    <location>
        <begin position="1"/>
        <end position="18"/>
    </location>
</feature>
<dbReference type="Gene3D" id="1.10.10.10">
    <property type="entry name" value="Winged helix-like DNA-binding domain superfamily/Winged helix DNA-binding domain"/>
    <property type="match status" value="1"/>
</dbReference>
<evidence type="ECO:0000256" key="6">
    <source>
        <dbReference type="RuleBase" id="RU003829"/>
    </source>
</evidence>
<dbReference type="SUPFAM" id="SSF75632">
    <property type="entry name" value="Cullin homology domain"/>
    <property type="match status" value="1"/>
</dbReference>
<keyword evidence="3" id="KW-0833">Ubl conjugation pathway</keyword>
<dbReference type="AlphaFoldDB" id="A0A5S6QXH6"/>
<dbReference type="PANTHER" id="PTHR11932">
    <property type="entry name" value="CULLIN"/>
    <property type="match status" value="1"/>
</dbReference>
<proteinExistence type="inferred from homology"/>
<dbReference type="InterPro" id="IPR036390">
    <property type="entry name" value="WH_DNA-bd_sf"/>
</dbReference>
<dbReference type="InterPro" id="IPR016158">
    <property type="entry name" value="Cullin_homology"/>
</dbReference>
<keyword evidence="7" id="KW-0732">Signal</keyword>
<dbReference type="Pfam" id="PF00888">
    <property type="entry name" value="Cullin"/>
    <property type="match status" value="1"/>
</dbReference>
<dbReference type="InterPro" id="IPR016159">
    <property type="entry name" value="Cullin_repeat-like_dom_sf"/>
</dbReference>
<evidence type="ECO:0000256" key="4">
    <source>
        <dbReference type="ARBA" id="ARBA00022843"/>
    </source>
</evidence>
<dbReference type="FunFam" id="1.20.1310.10:FF:000006">
    <property type="entry name" value="Cullin 3"/>
    <property type="match status" value="1"/>
</dbReference>
<dbReference type="Gene3D" id="3.30.230.130">
    <property type="entry name" value="Cullin, Chain C, Domain 2"/>
    <property type="match status" value="1"/>
</dbReference>
<dbReference type="Pfam" id="PF10557">
    <property type="entry name" value="Cullin_Nedd8"/>
    <property type="match status" value="1"/>
</dbReference>
<evidence type="ECO:0000313" key="9">
    <source>
        <dbReference type="Proteomes" id="UP000046395"/>
    </source>
</evidence>
<evidence type="ECO:0000256" key="5">
    <source>
        <dbReference type="PROSITE-ProRule" id="PRU00330"/>
    </source>
</evidence>
<dbReference type="SMART" id="SM00182">
    <property type="entry name" value="CULLIN"/>
    <property type="match status" value="1"/>
</dbReference>
<dbReference type="InterPro" id="IPR059120">
    <property type="entry name" value="Cullin-like_AB"/>
</dbReference>
<evidence type="ECO:0000259" key="8">
    <source>
        <dbReference type="PROSITE" id="PS50069"/>
    </source>
</evidence>
<dbReference type="PROSITE" id="PS50069">
    <property type="entry name" value="CULLIN_2"/>
    <property type="match status" value="1"/>
</dbReference>
<name>A0A5S6QXH6_TRIMR</name>
<evidence type="ECO:0000256" key="1">
    <source>
        <dbReference type="ARBA" id="ARBA00006019"/>
    </source>
</evidence>
<evidence type="ECO:0000256" key="2">
    <source>
        <dbReference type="ARBA" id="ARBA00022499"/>
    </source>
</evidence>
<protein>
    <submittedName>
        <fullName evidence="10">CULLIN_2 domain-containing protein</fullName>
    </submittedName>
</protein>
<dbReference type="Proteomes" id="UP000046395">
    <property type="component" value="Unassembled WGS sequence"/>
</dbReference>
<organism evidence="9 10">
    <name type="scientific">Trichuris muris</name>
    <name type="common">Mouse whipworm</name>
    <dbReference type="NCBI Taxonomy" id="70415"/>
    <lineage>
        <taxon>Eukaryota</taxon>
        <taxon>Metazoa</taxon>
        <taxon>Ecdysozoa</taxon>
        <taxon>Nematoda</taxon>
        <taxon>Enoplea</taxon>
        <taxon>Dorylaimia</taxon>
        <taxon>Trichinellida</taxon>
        <taxon>Trichuridae</taxon>
        <taxon>Trichuris</taxon>
    </lineage>
</organism>
<evidence type="ECO:0000313" key="10">
    <source>
        <dbReference type="WBParaSite" id="TMUE_3000011592.1"/>
    </source>
</evidence>
<dbReference type="GO" id="GO:0006511">
    <property type="term" value="P:ubiquitin-dependent protein catabolic process"/>
    <property type="evidence" value="ECO:0007669"/>
    <property type="project" value="InterPro"/>
</dbReference>
<accession>A0A5S6QXH6</accession>
<reference evidence="10" key="1">
    <citation type="submission" date="2019-12" db="UniProtKB">
        <authorList>
            <consortium name="WormBaseParasite"/>
        </authorList>
    </citation>
    <scope>IDENTIFICATION</scope>
</reference>
<dbReference type="SMART" id="SM00884">
    <property type="entry name" value="Cullin_Nedd8"/>
    <property type="match status" value="1"/>
</dbReference>
<dbReference type="STRING" id="70415.A0A5S6QXH6"/>
<feature type="domain" description="Cullin family profile" evidence="8">
    <location>
        <begin position="460"/>
        <end position="704"/>
    </location>
</feature>
<dbReference type="Pfam" id="PF26557">
    <property type="entry name" value="Cullin_AB"/>
    <property type="match status" value="1"/>
</dbReference>
<evidence type="ECO:0000256" key="3">
    <source>
        <dbReference type="ARBA" id="ARBA00022786"/>
    </source>
</evidence>
<keyword evidence="4" id="KW-0832">Ubl conjugation</keyword>
<comment type="similarity">
    <text evidence="1 5 6">Belongs to the cullin family.</text>
</comment>
<dbReference type="GO" id="GO:0031625">
    <property type="term" value="F:ubiquitin protein ligase binding"/>
    <property type="evidence" value="ECO:0007669"/>
    <property type="project" value="InterPro"/>
</dbReference>
<dbReference type="Gene3D" id="1.20.1310.10">
    <property type="entry name" value="Cullin Repeats"/>
    <property type="match status" value="4"/>
</dbReference>
<dbReference type="FunFam" id="1.10.10.10:FF:000014">
    <property type="entry name" value="Cullin 1"/>
    <property type="match status" value="1"/>
</dbReference>
<dbReference type="SUPFAM" id="SSF74788">
    <property type="entry name" value="Cullin repeat-like"/>
    <property type="match status" value="1"/>
</dbReference>
<sequence>MLPLTGMLVMTSIVCACAKTSLPRRTVIKEENRTKNSHGSFKAISCFATTIAILLRSIGLNGTYNPLMQSTSSSFVNKKMTSVRREGGSRMRIRAFPMNMDESYVQSTWELLRCAIQMIQSQNNSVLSFEELYRNAYTMVLHKHGDKLYNGLREVVMEHLVNKVRVDVLNALNNNLLEVLNKAWHDHTTSMVMIRDILMYMDRVYVQQHCVDSVYNLGLILFRDEVIRYEGIREHLTEVLLKMIAAKRQGDAVQLVHLKTACQMLLALGVNSRAVYEEDFEAPFLLRSADFFQRESHVFLSEENASVYIRKVNQRINEESSVAKHYMDANTESKVIKVLEVEMISKHMYTVTEMEASGLVSMLKNSRFDDLNCLYRLLLRVEGGLSVLTSTLSEYLREQGRSRVQELKNDKSVTPIKFIQNLIELKDDCDLFLTEAFESNREISKIIASDFAYFLNLDHRAPEYLSLFIDDRLRRGSKAMNEVELETIIDKAMVLFRLLQDKDIFERYYKQHLGKRLLNSRTVSDDAEKSVISKLRTECGCQFTNKIEGMFKDVQLSSSFMKIYREERERDFATGSEIEISASILTTGFWPTSNPSPNCVIPRAVEATFEKLKMLYLSSHSGRSVTLQPHLGTVDINAYFYPHGYDVLPGGSQQSSQKHILCVSTYQMCVLMLFNEKCCLTYRQIASETGIVEKDLKRTMLSLSTGKPKQRVLCRLATVDDVARQIGDEDKFWVNESFTSRLHRVKIPTLSNRSDQEPEQHEVRKKIDDQRKLEVEAAIVRIMKARRALRHDALITEVVDQLKRRFVPLHGMVKLRIESLIDREYLSRDPQDHKMQFELRGLANEALIRR</sequence>
<feature type="chain" id="PRO_5024338700" evidence="7">
    <location>
        <begin position="19"/>
        <end position="850"/>
    </location>
</feature>
<keyword evidence="9" id="KW-1185">Reference proteome</keyword>
<dbReference type="InterPro" id="IPR001373">
    <property type="entry name" value="Cullin_N"/>
</dbReference>
<dbReference type="SUPFAM" id="SSF46785">
    <property type="entry name" value="Winged helix' DNA-binding domain"/>
    <property type="match status" value="1"/>
</dbReference>
<evidence type="ECO:0000256" key="7">
    <source>
        <dbReference type="SAM" id="SignalP"/>
    </source>
</evidence>
<dbReference type="FunFam" id="1.20.1310.10:FF:000001">
    <property type="entry name" value="Cullin 3"/>
    <property type="match status" value="1"/>
</dbReference>
<dbReference type="WBParaSite" id="TMUE_3000011592.1">
    <property type="protein sequence ID" value="TMUE_3000011592.1"/>
    <property type="gene ID" value="WBGene00290207"/>
</dbReference>
<dbReference type="InterPro" id="IPR045093">
    <property type="entry name" value="Cullin"/>
</dbReference>
<dbReference type="InterPro" id="IPR036317">
    <property type="entry name" value="Cullin_homology_sf"/>
</dbReference>